<name>A0A0E9UYP8_ANGAN</name>
<dbReference type="EMBL" id="GBXM01037650">
    <property type="protein sequence ID" value="JAH70927.1"/>
    <property type="molecule type" value="Transcribed_RNA"/>
</dbReference>
<evidence type="ECO:0000313" key="1">
    <source>
        <dbReference type="EMBL" id="JAH70927.1"/>
    </source>
</evidence>
<reference evidence="1" key="1">
    <citation type="submission" date="2014-11" db="EMBL/GenBank/DDBJ databases">
        <authorList>
            <person name="Amaro Gonzalez C."/>
        </authorList>
    </citation>
    <scope>NUCLEOTIDE SEQUENCE</scope>
</reference>
<protein>
    <submittedName>
        <fullName evidence="1">Uncharacterized protein</fullName>
    </submittedName>
</protein>
<accession>A0A0E9UYP8</accession>
<dbReference type="AlphaFoldDB" id="A0A0E9UYP8"/>
<organism evidence="1">
    <name type="scientific">Anguilla anguilla</name>
    <name type="common">European freshwater eel</name>
    <name type="synonym">Muraena anguilla</name>
    <dbReference type="NCBI Taxonomy" id="7936"/>
    <lineage>
        <taxon>Eukaryota</taxon>
        <taxon>Metazoa</taxon>
        <taxon>Chordata</taxon>
        <taxon>Craniata</taxon>
        <taxon>Vertebrata</taxon>
        <taxon>Euteleostomi</taxon>
        <taxon>Actinopterygii</taxon>
        <taxon>Neopterygii</taxon>
        <taxon>Teleostei</taxon>
        <taxon>Anguilliformes</taxon>
        <taxon>Anguillidae</taxon>
        <taxon>Anguilla</taxon>
    </lineage>
</organism>
<reference evidence="1" key="2">
    <citation type="journal article" date="2015" name="Fish Shellfish Immunol.">
        <title>Early steps in the European eel (Anguilla anguilla)-Vibrio vulnificus interaction in the gills: Role of the RtxA13 toxin.</title>
        <authorList>
            <person name="Callol A."/>
            <person name="Pajuelo D."/>
            <person name="Ebbesson L."/>
            <person name="Teles M."/>
            <person name="MacKenzie S."/>
            <person name="Amaro C."/>
        </authorList>
    </citation>
    <scope>NUCLEOTIDE SEQUENCE</scope>
</reference>
<proteinExistence type="predicted"/>
<sequence length="38" mass="4542">MRRLLQFRHHSSHILPVTLWPGCLMHSWGGESEMQVKR</sequence>